<protein>
    <submittedName>
        <fullName evidence="1">Uncharacterized protein</fullName>
    </submittedName>
</protein>
<name>A0A9X4XGB5_9FIRM</name>
<organism evidence="1 2">
    <name type="scientific">Turicibacter sanguinis</name>
    <dbReference type="NCBI Taxonomy" id="154288"/>
    <lineage>
        <taxon>Bacteria</taxon>
        <taxon>Bacillati</taxon>
        <taxon>Bacillota</taxon>
        <taxon>Erysipelotrichia</taxon>
        <taxon>Erysipelotrichales</taxon>
        <taxon>Turicibacteraceae</taxon>
        <taxon>Turicibacter</taxon>
    </lineage>
</organism>
<reference evidence="1 2" key="1">
    <citation type="journal article" date="2019" name="Nat. Med.">
        <title>A library of human gut bacterial isolates paired with longitudinal multiomics data enables mechanistic microbiome research.</title>
        <authorList>
            <person name="Poyet M."/>
            <person name="Groussin M."/>
            <person name="Gibbons S.M."/>
            <person name="Avila-Pacheco J."/>
            <person name="Jiang X."/>
            <person name="Kearney S.M."/>
            <person name="Perrotta A.R."/>
            <person name="Berdy B."/>
            <person name="Zhao S."/>
            <person name="Lieberman T.D."/>
            <person name="Swanson P.K."/>
            <person name="Smith M."/>
            <person name="Roesemann S."/>
            <person name="Alexander J.E."/>
            <person name="Rich S.A."/>
            <person name="Livny J."/>
            <person name="Vlamakis H."/>
            <person name="Clish C."/>
            <person name="Bullock K."/>
            <person name="Deik A."/>
            <person name="Scott J."/>
            <person name="Pierce K.A."/>
            <person name="Xavier R.J."/>
            <person name="Alm E.J."/>
        </authorList>
    </citation>
    <scope>NUCLEOTIDE SEQUENCE [LARGE SCALE GENOMIC DNA]</scope>
    <source>
        <strain evidence="1 2">BIOML-A198</strain>
    </source>
</reference>
<gene>
    <name evidence="1" type="ORF">GMA92_05160</name>
</gene>
<sequence>MEGFLSRSASINSVVDEEFILSRYHNIDYIMAFDYEYGIDFIHQAYDKSLEERLFQQWLVELPNMKKSLSFEAYKKERLRPRIKIEKRFSKEEWLSKAEEIEERAKRGDS</sequence>
<dbReference type="EMBL" id="WMQE01000008">
    <property type="protein sequence ID" value="MTK20827.1"/>
    <property type="molecule type" value="Genomic_DNA"/>
</dbReference>
<comment type="caution">
    <text evidence="1">The sequence shown here is derived from an EMBL/GenBank/DDBJ whole genome shotgun (WGS) entry which is preliminary data.</text>
</comment>
<proteinExistence type="predicted"/>
<dbReference type="Proteomes" id="UP000487649">
    <property type="component" value="Unassembled WGS sequence"/>
</dbReference>
<accession>A0A9X4XGB5</accession>
<evidence type="ECO:0000313" key="1">
    <source>
        <dbReference type="EMBL" id="MTK20827.1"/>
    </source>
</evidence>
<dbReference type="AlphaFoldDB" id="A0A9X4XGB5"/>
<dbReference type="RefSeq" id="WP_155222858.1">
    <property type="nucleotide sequence ID" value="NZ_JBKXON010000094.1"/>
</dbReference>
<evidence type="ECO:0000313" key="2">
    <source>
        <dbReference type="Proteomes" id="UP000487649"/>
    </source>
</evidence>